<sequence>MVHPSHQPQYSVSVENDVGLGEWLDKLNSNPRLREESAFLKDGVVHLLLNLVEICESGVDLDLLKEDITTISSYNTKRAPRPNEDDSTAAASGLQRSRSRDASTELPAKRRRRLPDSIMKKDELASFVRSWGEVTHTVSSAGTSEGRLHGYWRQYDLWKRWHELKELGQVTSPKRL</sequence>
<evidence type="ECO:0000313" key="1">
    <source>
        <dbReference type="EMBL" id="KAL0943124.1"/>
    </source>
</evidence>
<reference evidence="1 2" key="1">
    <citation type="journal article" date="2020" name="Phytopathology">
        <title>Genome Sequence Resources of Colletotrichum truncatum, C. plurivorum, C. musicola, and C. sojae: Four Species Pathogenic to Soybean (Glycine max).</title>
        <authorList>
            <person name="Rogerio F."/>
            <person name="Boufleur T.R."/>
            <person name="Ciampi-Guillardi M."/>
            <person name="Sukno S.A."/>
            <person name="Thon M.R."/>
            <person name="Massola Junior N.S."/>
            <person name="Baroncelli R."/>
        </authorList>
    </citation>
    <scope>NUCLEOTIDE SEQUENCE [LARGE SCALE GENOMIC DNA]</scope>
    <source>
        <strain evidence="1 2">CMES1059</strain>
    </source>
</reference>
<evidence type="ECO:0000313" key="2">
    <source>
        <dbReference type="Proteomes" id="UP000805649"/>
    </source>
</evidence>
<keyword evidence="2" id="KW-1185">Reference proteome</keyword>
<protein>
    <submittedName>
        <fullName evidence="1">Uncharacterized protein</fullName>
    </submittedName>
</protein>
<proteinExistence type="predicted"/>
<dbReference type="Proteomes" id="UP000805649">
    <property type="component" value="Unassembled WGS sequence"/>
</dbReference>
<organism evidence="1 2">
    <name type="scientific">Colletotrichum truncatum</name>
    <name type="common">Anthracnose fungus</name>
    <name type="synonym">Colletotrichum capsici</name>
    <dbReference type="NCBI Taxonomy" id="5467"/>
    <lineage>
        <taxon>Eukaryota</taxon>
        <taxon>Fungi</taxon>
        <taxon>Dikarya</taxon>
        <taxon>Ascomycota</taxon>
        <taxon>Pezizomycotina</taxon>
        <taxon>Sordariomycetes</taxon>
        <taxon>Hypocreomycetidae</taxon>
        <taxon>Glomerellales</taxon>
        <taxon>Glomerellaceae</taxon>
        <taxon>Colletotrichum</taxon>
        <taxon>Colletotrichum truncatum species complex</taxon>
    </lineage>
</organism>
<gene>
    <name evidence="1" type="ORF">CTRU02_201010</name>
</gene>
<comment type="caution">
    <text evidence="1">The sequence shown here is derived from an EMBL/GenBank/DDBJ whole genome shotgun (WGS) entry which is preliminary data.</text>
</comment>
<accession>A0ACC3ZG44</accession>
<name>A0ACC3ZG44_COLTU</name>
<dbReference type="EMBL" id="VUJX02000001">
    <property type="protein sequence ID" value="KAL0943124.1"/>
    <property type="molecule type" value="Genomic_DNA"/>
</dbReference>